<accession>A0ABQ2K4J7</accession>
<dbReference type="SMART" id="SM00345">
    <property type="entry name" value="HTH_GNTR"/>
    <property type="match status" value="1"/>
</dbReference>
<dbReference type="Pfam" id="PF07702">
    <property type="entry name" value="UTRA"/>
    <property type="match status" value="1"/>
</dbReference>
<evidence type="ECO:0000256" key="4">
    <source>
        <dbReference type="NCBIfam" id="TIGR02018"/>
    </source>
</evidence>
<keyword evidence="7" id="KW-1185">Reference proteome</keyword>
<evidence type="ECO:0000313" key="7">
    <source>
        <dbReference type="Proteomes" id="UP000658127"/>
    </source>
</evidence>
<dbReference type="NCBIfam" id="TIGR02018">
    <property type="entry name" value="his_ut_repres"/>
    <property type="match status" value="1"/>
</dbReference>
<dbReference type="PROSITE" id="PS50949">
    <property type="entry name" value="HTH_GNTR"/>
    <property type="match status" value="1"/>
</dbReference>
<evidence type="ECO:0000256" key="1">
    <source>
        <dbReference type="ARBA" id="ARBA00023015"/>
    </source>
</evidence>
<dbReference type="InterPro" id="IPR011663">
    <property type="entry name" value="UTRA"/>
</dbReference>
<dbReference type="SMART" id="SM00866">
    <property type="entry name" value="UTRA"/>
    <property type="match status" value="1"/>
</dbReference>
<dbReference type="InterPro" id="IPR036390">
    <property type="entry name" value="WH_DNA-bd_sf"/>
</dbReference>
<keyword evidence="3" id="KW-0804">Transcription</keyword>
<sequence length="276" mass="30416">MLCRPGATYSLDKLSERIPVVAIEVVDADLAALYGELGTEFAAYERVKQLIMAQIKGGRWVEGEQIPSENQLVNALGLSRMTINRALRDLTADGALNRVMGVGTFVAPTKAASPLFEVRNIADEISRRGHRHRTEVVFVRAEEAGDRHPVLGNAMSGRVFHSLLVHIEDDVPIQVEDRYVNPAQAPDYLAQDFTTVTPNTYLSEVAPLIRGEHVVEAVRASREECKLLDIDRDEPCLLIRRRTWSSGGLVSAARLIHPGSRNRLEGSFGSGSNHAE</sequence>
<dbReference type="SUPFAM" id="SSF64288">
    <property type="entry name" value="Chorismate lyase-like"/>
    <property type="match status" value="1"/>
</dbReference>
<dbReference type="PRINTS" id="PR00035">
    <property type="entry name" value="HTHGNTR"/>
</dbReference>
<dbReference type="PANTHER" id="PTHR44846:SF16">
    <property type="entry name" value="TRANSCRIPTIONAL REGULATOR PHNF-RELATED"/>
    <property type="match status" value="1"/>
</dbReference>
<evidence type="ECO:0000256" key="2">
    <source>
        <dbReference type="ARBA" id="ARBA00023125"/>
    </source>
</evidence>
<evidence type="ECO:0000313" key="6">
    <source>
        <dbReference type="EMBL" id="GGN67480.1"/>
    </source>
</evidence>
<keyword evidence="1" id="KW-0805">Transcription regulation</keyword>
<dbReference type="CDD" id="cd07377">
    <property type="entry name" value="WHTH_GntR"/>
    <property type="match status" value="1"/>
</dbReference>
<dbReference type="InterPro" id="IPR000524">
    <property type="entry name" value="Tscrpt_reg_HTH_GntR"/>
</dbReference>
<protein>
    <recommendedName>
        <fullName evidence="4">Histidine utilization repressor</fullName>
    </recommendedName>
</protein>
<dbReference type="InterPro" id="IPR028978">
    <property type="entry name" value="Chorismate_lyase_/UTRA_dom_sf"/>
</dbReference>
<dbReference type="Proteomes" id="UP000658127">
    <property type="component" value="Unassembled WGS sequence"/>
</dbReference>
<dbReference type="InterPro" id="IPR010248">
    <property type="entry name" value="His_ut_repres"/>
</dbReference>
<dbReference type="InterPro" id="IPR036388">
    <property type="entry name" value="WH-like_DNA-bd_sf"/>
</dbReference>
<dbReference type="Pfam" id="PF00392">
    <property type="entry name" value="GntR"/>
    <property type="match status" value="1"/>
</dbReference>
<name>A0ABQ2K4J7_9NOCA</name>
<comment type="caution">
    <text evidence="6">The sequence shown here is derived from an EMBL/GenBank/DDBJ whole genome shotgun (WGS) entry which is preliminary data.</text>
</comment>
<proteinExistence type="predicted"/>
<evidence type="ECO:0000256" key="3">
    <source>
        <dbReference type="ARBA" id="ARBA00023163"/>
    </source>
</evidence>
<keyword evidence="2" id="KW-0238">DNA-binding</keyword>
<evidence type="ECO:0000259" key="5">
    <source>
        <dbReference type="PROSITE" id="PS50949"/>
    </source>
</evidence>
<dbReference type="PANTHER" id="PTHR44846">
    <property type="entry name" value="MANNOSYL-D-GLYCERATE TRANSPORT/METABOLISM SYSTEM REPRESSOR MNGR-RELATED"/>
    <property type="match status" value="1"/>
</dbReference>
<dbReference type="SUPFAM" id="SSF46785">
    <property type="entry name" value="Winged helix' DNA-binding domain"/>
    <property type="match status" value="1"/>
</dbReference>
<dbReference type="EMBL" id="BMNE01000001">
    <property type="protein sequence ID" value="GGN67480.1"/>
    <property type="molecule type" value="Genomic_DNA"/>
</dbReference>
<gene>
    <name evidence="6" type="primary">hutC</name>
    <name evidence="6" type="ORF">GCM10011610_03740</name>
</gene>
<organism evidence="6 7">
    <name type="scientific">Nocardia rhizosphaerihabitans</name>
    <dbReference type="NCBI Taxonomy" id="1691570"/>
    <lineage>
        <taxon>Bacteria</taxon>
        <taxon>Bacillati</taxon>
        <taxon>Actinomycetota</taxon>
        <taxon>Actinomycetes</taxon>
        <taxon>Mycobacteriales</taxon>
        <taxon>Nocardiaceae</taxon>
        <taxon>Nocardia</taxon>
    </lineage>
</organism>
<feature type="domain" description="HTH gntR-type" evidence="5">
    <location>
        <begin position="41"/>
        <end position="109"/>
    </location>
</feature>
<reference evidence="7" key="1">
    <citation type="journal article" date="2019" name="Int. J. Syst. Evol. Microbiol.">
        <title>The Global Catalogue of Microorganisms (GCM) 10K type strain sequencing project: providing services to taxonomists for standard genome sequencing and annotation.</title>
        <authorList>
            <consortium name="The Broad Institute Genomics Platform"/>
            <consortium name="The Broad Institute Genome Sequencing Center for Infectious Disease"/>
            <person name="Wu L."/>
            <person name="Ma J."/>
        </authorList>
    </citation>
    <scope>NUCLEOTIDE SEQUENCE [LARGE SCALE GENOMIC DNA]</scope>
    <source>
        <strain evidence="7">CGMCC 4.7329</strain>
    </source>
</reference>
<dbReference type="Gene3D" id="3.40.1410.10">
    <property type="entry name" value="Chorismate lyase-like"/>
    <property type="match status" value="1"/>
</dbReference>
<dbReference type="InterPro" id="IPR050679">
    <property type="entry name" value="Bact_HTH_transcr_reg"/>
</dbReference>
<dbReference type="Gene3D" id="1.10.10.10">
    <property type="entry name" value="Winged helix-like DNA-binding domain superfamily/Winged helix DNA-binding domain"/>
    <property type="match status" value="1"/>
</dbReference>